<accession>E0RQQ4</accession>
<dbReference type="GO" id="GO:0008047">
    <property type="term" value="F:enzyme activator activity"/>
    <property type="evidence" value="ECO:0007669"/>
    <property type="project" value="TreeGrafter"/>
</dbReference>
<dbReference type="AlphaFoldDB" id="E0RQQ4"/>
<dbReference type="SUPFAM" id="SSF52540">
    <property type="entry name" value="P-loop containing nucleoside triphosphate hydrolases"/>
    <property type="match status" value="1"/>
</dbReference>
<dbReference type="HOGENOM" id="CLU_018046_0_0_12"/>
<dbReference type="Gene3D" id="3.40.50.150">
    <property type="entry name" value="Vaccinia Virus protein VP39"/>
    <property type="match status" value="1"/>
</dbReference>
<evidence type="ECO:0000256" key="1">
    <source>
        <dbReference type="ARBA" id="ARBA00002393"/>
    </source>
</evidence>
<reference key="1">
    <citation type="submission" date="2009-08" db="EMBL/GenBank/DDBJ databases">
        <title>The genome sequence of Spirochaeta thermophila DSM6192.</title>
        <authorList>
            <person name="Angelov A."/>
            <person name="Mientus M."/>
            <person name="Wittenberg S."/>
            <person name="Lehmann R."/>
            <person name="Liesegang H."/>
            <person name="Daniel R."/>
            <person name="Liebl W."/>
        </authorList>
    </citation>
    <scope>NUCLEOTIDE SEQUENCE</scope>
    <source>
        <strain>DSM 6192</strain>
    </source>
</reference>
<dbReference type="KEGG" id="sta:STHERM_c05990"/>
<dbReference type="RefSeq" id="WP_013313399.1">
    <property type="nucleotide sequence ID" value="NC_014484.1"/>
</dbReference>
<dbReference type="GO" id="GO:0006261">
    <property type="term" value="P:DNA-templated DNA replication"/>
    <property type="evidence" value="ECO:0007669"/>
    <property type="project" value="TreeGrafter"/>
</dbReference>
<dbReference type="FunFam" id="3.40.50.300:FF:000345">
    <property type="entry name" value="AAA family ATPase"/>
    <property type="match status" value="1"/>
</dbReference>
<evidence type="ECO:0000313" key="8">
    <source>
        <dbReference type="Proteomes" id="UP000001296"/>
    </source>
</evidence>
<dbReference type="SUPFAM" id="SSF48019">
    <property type="entry name" value="post-AAA+ oligomerization domain-like"/>
    <property type="match status" value="1"/>
</dbReference>
<evidence type="ECO:0000313" key="7">
    <source>
        <dbReference type="EMBL" id="ADN01558.1"/>
    </source>
</evidence>
<evidence type="ECO:0000256" key="2">
    <source>
        <dbReference type="ARBA" id="ARBA00008959"/>
    </source>
</evidence>
<evidence type="ECO:0000256" key="3">
    <source>
        <dbReference type="ARBA" id="ARBA00020776"/>
    </source>
</evidence>
<dbReference type="InterPro" id="IPR003959">
    <property type="entry name" value="ATPase_AAA_core"/>
</dbReference>
<dbReference type="Gene3D" id="1.10.8.60">
    <property type="match status" value="1"/>
</dbReference>
<name>E0RQQ4_WINT6</name>
<dbReference type="GO" id="GO:0000731">
    <property type="term" value="P:DNA synthesis involved in DNA repair"/>
    <property type="evidence" value="ECO:0007669"/>
    <property type="project" value="TreeGrafter"/>
</dbReference>
<dbReference type="CDD" id="cd18139">
    <property type="entry name" value="HLD_clamp_RarA"/>
    <property type="match status" value="1"/>
</dbReference>
<dbReference type="Gene3D" id="1.10.3710.10">
    <property type="entry name" value="DNA polymerase III clamp loader subunits, C-terminal domain"/>
    <property type="match status" value="1"/>
</dbReference>
<dbReference type="SUPFAM" id="SSF53335">
    <property type="entry name" value="S-adenosyl-L-methionine-dependent methyltransferases"/>
    <property type="match status" value="1"/>
</dbReference>
<comment type="similarity">
    <text evidence="2">Belongs to the AAA ATPase family. RarA/MGS1/WRNIP1 subfamily.</text>
</comment>
<evidence type="ECO:0000256" key="5">
    <source>
        <dbReference type="ARBA" id="ARBA00022840"/>
    </source>
</evidence>
<dbReference type="Gene3D" id="1.20.272.10">
    <property type="match status" value="1"/>
</dbReference>
<dbReference type="Pfam" id="PF12002">
    <property type="entry name" value="MgsA_C"/>
    <property type="match status" value="1"/>
</dbReference>
<dbReference type="NCBIfam" id="NF009883">
    <property type="entry name" value="PRK13341.1-4"/>
    <property type="match status" value="1"/>
</dbReference>
<dbReference type="eggNOG" id="COG2256">
    <property type="taxonomic scope" value="Bacteria"/>
</dbReference>
<dbReference type="EMBL" id="CP001698">
    <property type="protein sequence ID" value="ADN01558.1"/>
    <property type="molecule type" value="Genomic_DNA"/>
</dbReference>
<dbReference type="GO" id="GO:0005524">
    <property type="term" value="F:ATP binding"/>
    <property type="evidence" value="ECO:0007669"/>
    <property type="project" value="UniProtKB-KW"/>
</dbReference>
<dbReference type="InterPro" id="IPR029063">
    <property type="entry name" value="SAM-dependent_MTases_sf"/>
</dbReference>
<dbReference type="PaxDb" id="665571-STHERM_c05990"/>
<dbReference type="InterPro" id="IPR032423">
    <property type="entry name" value="AAA_assoc_2"/>
</dbReference>
<dbReference type="InterPro" id="IPR021886">
    <property type="entry name" value="MgsA_C"/>
</dbReference>
<organism evidence="7 8">
    <name type="scientific">Winmispira thermophila (strain ATCC 49972 / DSM 6192 / RI 19.B1)</name>
    <name type="common">Spirochaeta thermophila</name>
    <dbReference type="NCBI Taxonomy" id="665571"/>
    <lineage>
        <taxon>Bacteria</taxon>
        <taxon>Pseudomonadati</taxon>
        <taxon>Spirochaetota</taxon>
        <taxon>Spirochaetia</taxon>
        <taxon>Winmispirales</taxon>
        <taxon>Winmispiraceae</taxon>
        <taxon>Winmispira</taxon>
    </lineage>
</organism>
<proteinExistence type="inferred from homology"/>
<comment type="function">
    <text evidence="1">DNA-dependent ATPase that plays important roles in cellular responses to stalled DNA replication processes.</text>
</comment>
<dbReference type="Pfam" id="PF16193">
    <property type="entry name" value="AAA_assoc_2"/>
    <property type="match status" value="1"/>
</dbReference>
<dbReference type="PANTHER" id="PTHR13779:SF7">
    <property type="entry name" value="ATPASE WRNIP1"/>
    <property type="match status" value="1"/>
</dbReference>
<feature type="domain" description="AAA+ ATPase" evidence="6">
    <location>
        <begin position="52"/>
        <end position="169"/>
    </location>
</feature>
<dbReference type="GO" id="GO:0017116">
    <property type="term" value="F:single-stranded DNA helicase activity"/>
    <property type="evidence" value="ECO:0007669"/>
    <property type="project" value="TreeGrafter"/>
</dbReference>
<dbReference type="SMART" id="SM00382">
    <property type="entry name" value="AAA"/>
    <property type="match status" value="1"/>
</dbReference>
<dbReference type="NCBIfam" id="NF009881">
    <property type="entry name" value="PRK13341.1-2"/>
    <property type="match status" value="1"/>
</dbReference>
<gene>
    <name evidence="7" type="ordered locus">STHERM_c05990</name>
</gene>
<evidence type="ECO:0000256" key="4">
    <source>
        <dbReference type="ARBA" id="ARBA00022741"/>
    </source>
</evidence>
<dbReference type="Pfam" id="PF00004">
    <property type="entry name" value="AAA"/>
    <property type="match status" value="1"/>
</dbReference>
<dbReference type="InterPro" id="IPR027417">
    <property type="entry name" value="P-loop_NTPase"/>
</dbReference>
<protein>
    <recommendedName>
        <fullName evidence="3">Replication-associated recombination protein A</fullName>
    </recommendedName>
</protein>
<dbReference type="GO" id="GO:0016887">
    <property type="term" value="F:ATP hydrolysis activity"/>
    <property type="evidence" value="ECO:0007669"/>
    <property type="project" value="InterPro"/>
</dbReference>
<dbReference type="FunFam" id="1.20.272.10:FF:000001">
    <property type="entry name" value="Putative AAA family ATPase"/>
    <property type="match status" value="1"/>
</dbReference>
<dbReference type="Gene3D" id="3.40.50.300">
    <property type="entry name" value="P-loop containing nucleotide triphosphate hydrolases"/>
    <property type="match status" value="1"/>
</dbReference>
<dbReference type="GO" id="GO:0003677">
    <property type="term" value="F:DNA binding"/>
    <property type="evidence" value="ECO:0007669"/>
    <property type="project" value="InterPro"/>
</dbReference>
<keyword evidence="5" id="KW-0067">ATP-binding</keyword>
<keyword evidence="4" id="KW-0547">Nucleotide-binding</keyword>
<dbReference type="InterPro" id="IPR003593">
    <property type="entry name" value="AAA+_ATPase"/>
</dbReference>
<sequence>MNRADNLFDAAKSLHDEPLAARMRPRTLDEFVGQEHILGPGRLLRRAIQADRLSSVIFYGPPGCGKTTLARVIANHTKSAFLSLNAVLSGVQEVRAAIEKARQEMAYHGRRTILFVDEVHRWNKAQQDALLPWVENGTVILIGATTQNPYFEVNSALISRSRIFQLTPLTREHLRTIAERALKDPERGYGKYRIIMDDDALEHLITVADGDARTLLSAIELAVETTPDTFPPPEGEVIHITREVAEDSIQRKAVLYDKEGDFHYDIISAFIKSLRGSDPDAAFYWLARMVDAGEDPHYIFRRMLILACEDVGMADPHAITVVLSCAQAFDRVGLPEGQYHLAHAALYLATCPKSNSVLGYFDALKAVREEKTHEVPRHLKDASRDAKGFGHGDGYLYPHSYREHWVAQNYLPRELKGRVFYQPSQQGYEARIREEVLRRRELQLTAAAQVEEEVLTFTPEKGMEEWWRRTETDLRPHLEELRDHIFQRAQIVRHHRVLVAERPAGFLVWEAIRRAPEGQVVCAVSSEEEAQRIRHQAAGIDDLLAPVLLVDTGPLPTCVQEARLGYQTFERILVRNILGPSPDKERLLADLASLLEPGGIAVCAEAFFRASQRLSPLVPWRGDETPLREALTSVEEHLFTNPEDPRVNWDQGTLTELARRAGLALTQVARYEYTTKRTLTREDVLRWVGDPNRGYGLHLATLEPALATAIRQKLLETLPGREVPWRRPILVFRLSPALSMSRLTR</sequence>
<dbReference type="CDD" id="cd00009">
    <property type="entry name" value="AAA"/>
    <property type="match status" value="1"/>
</dbReference>
<dbReference type="InterPro" id="IPR008921">
    <property type="entry name" value="DNA_pol3_clamp-load_cplx_C"/>
</dbReference>
<evidence type="ECO:0000259" key="6">
    <source>
        <dbReference type="SMART" id="SM00382"/>
    </source>
</evidence>
<reference evidence="7 8" key="2">
    <citation type="journal article" date="2010" name="J. Bacteriol.">
        <title>Genome sequence of the polysaccharide-degrading, thermophilic anaerobe Spirochaeta thermophila DSM 6192.</title>
        <authorList>
            <person name="Angelov A."/>
            <person name="Liebl S."/>
            <person name="Ballschmiter M."/>
            <person name="Bomeke M."/>
            <person name="Lehmann R."/>
            <person name="Liesegang H."/>
            <person name="Daniel R."/>
            <person name="Liebl W."/>
        </authorList>
    </citation>
    <scope>NUCLEOTIDE SEQUENCE [LARGE SCALE GENOMIC DNA]</scope>
    <source>
        <strain evidence="8">ATCC 49972 / DSM 6192 / RI 19.B1</strain>
    </source>
</reference>
<dbReference type="PANTHER" id="PTHR13779">
    <property type="entry name" value="WERNER HELICASE-INTERACTING PROTEIN 1 FAMILY MEMBER"/>
    <property type="match status" value="1"/>
</dbReference>
<dbReference type="Proteomes" id="UP000001296">
    <property type="component" value="Chromosome"/>
</dbReference>
<dbReference type="InterPro" id="IPR051314">
    <property type="entry name" value="AAA_ATPase_RarA/MGS1/WRNIP1"/>
</dbReference>